<comment type="caution">
    <text evidence="2">The sequence shown here is derived from an EMBL/GenBank/DDBJ whole genome shotgun (WGS) entry which is preliminary data.</text>
</comment>
<gene>
    <name evidence="2" type="ORF">NDU88_000087</name>
</gene>
<evidence type="ECO:0000313" key="2">
    <source>
        <dbReference type="EMBL" id="KAJ1159580.1"/>
    </source>
</evidence>
<accession>A0AAV7S769</accession>
<feature type="region of interest" description="Disordered" evidence="1">
    <location>
        <begin position="117"/>
        <end position="154"/>
    </location>
</feature>
<protein>
    <submittedName>
        <fullName evidence="2">Uncharacterized protein</fullName>
    </submittedName>
</protein>
<dbReference type="EMBL" id="JANPWB010000008">
    <property type="protein sequence ID" value="KAJ1159580.1"/>
    <property type="molecule type" value="Genomic_DNA"/>
</dbReference>
<feature type="region of interest" description="Disordered" evidence="1">
    <location>
        <begin position="1"/>
        <end position="24"/>
    </location>
</feature>
<name>A0AAV7S769_PLEWA</name>
<evidence type="ECO:0000256" key="1">
    <source>
        <dbReference type="SAM" id="MobiDB-lite"/>
    </source>
</evidence>
<sequence length="154" mass="16056">MLKTSRQKVGGHKPVGPGIGTQPQCLALPLSTAEKRFRGAVGAKPALLQRQRHRARGSDGGALLTSQTPEKGPGLGKASRRKIGGQEPVGLGIGPQPRCIALPLSAAEQCFRGAVEAKTSPTAETEVSAACTSARDAQCDPAEERRMRIGESHS</sequence>
<dbReference type="AlphaFoldDB" id="A0AAV7S769"/>
<proteinExistence type="predicted"/>
<evidence type="ECO:0000313" key="3">
    <source>
        <dbReference type="Proteomes" id="UP001066276"/>
    </source>
</evidence>
<feature type="region of interest" description="Disordered" evidence="1">
    <location>
        <begin position="42"/>
        <end position="94"/>
    </location>
</feature>
<feature type="compositionally biased region" description="Basic and acidic residues" evidence="1">
    <location>
        <begin position="142"/>
        <end position="154"/>
    </location>
</feature>
<feature type="compositionally biased region" description="Basic residues" evidence="1">
    <location>
        <begin position="1"/>
        <end position="11"/>
    </location>
</feature>
<reference evidence="2" key="1">
    <citation type="journal article" date="2022" name="bioRxiv">
        <title>Sequencing and chromosome-scale assembly of the giantPleurodeles waltlgenome.</title>
        <authorList>
            <person name="Brown T."/>
            <person name="Elewa A."/>
            <person name="Iarovenko S."/>
            <person name="Subramanian E."/>
            <person name="Araus A.J."/>
            <person name="Petzold A."/>
            <person name="Susuki M."/>
            <person name="Suzuki K.-i.T."/>
            <person name="Hayashi T."/>
            <person name="Toyoda A."/>
            <person name="Oliveira C."/>
            <person name="Osipova E."/>
            <person name="Leigh N.D."/>
            <person name="Simon A."/>
            <person name="Yun M.H."/>
        </authorList>
    </citation>
    <scope>NUCLEOTIDE SEQUENCE</scope>
    <source>
        <strain evidence="2">20211129_DDA</strain>
        <tissue evidence="2">Liver</tissue>
    </source>
</reference>
<organism evidence="2 3">
    <name type="scientific">Pleurodeles waltl</name>
    <name type="common">Iberian ribbed newt</name>
    <dbReference type="NCBI Taxonomy" id="8319"/>
    <lineage>
        <taxon>Eukaryota</taxon>
        <taxon>Metazoa</taxon>
        <taxon>Chordata</taxon>
        <taxon>Craniata</taxon>
        <taxon>Vertebrata</taxon>
        <taxon>Euteleostomi</taxon>
        <taxon>Amphibia</taxon>
        <taxon>Batrachia</taxon>
        <taxon>Caudata</taxon>
        <taxon>Salamandroidea</taxon>
        <taxon>Salamandridae</taxon>
        <taxon>Pleurodelinae</taxon>
        <taxon>Pleurodeles</taxon>
    </lineage>
</organism>
<dbReference type="Proteomes" id="UP001066276">
    <property type="component" value="Chromosome 4_2"/>
</dbReference>
<keyword evidence="3" id="KW-1185">Reference proteome</keyword>